<organism evidence="1 2">
    <name type="scientific">Leptospira mayottensis</name>
    <dbReference type="NCBI Taxonomy" id="1137606"/>
    <lineage>
        <taxon>Bacteria</taxon>
        <taxon>Pseudomonadati</taxon>
        <taxon>Spirochaetota</taxon>
        <taxon>Spirochaetia</taxon>
        <taxon>Leptospirales</taxon>
        <taxon>Leptospiraceae</taxon>
        <taxon>Leptospira</taxon>
    </lineage>
</organism>
<keyword evidence="2" id="KW-1185">Reference proteome</keyword>
<accession>A0ABM6YD98</accession>
<reference evidence="1 2" key="1">
    <citation type="submission" date="2018-09" db="EMBL/GenBank/DDBJ databases">
        <title>Complete Genome sequences of three Leptospira mayottensis isolates obtained from Tenrecid mammals endemic to the Malagasy region.</title>
        <authorList>
            <person name="Cordonin C."/>
            <person name="Toty C."/>
        </authorList>
    </citation>
    <scope>NUCLEOTIDE SEQUENCE [LARGE SCALE GENOMIC DNA]</scope>
    <source>
        <strain evidence="1 2">MDI222</strain>
    </source>
</reference>
<proteinExistence type="predicted"/>
<dbReference type="RefSeq" id="WP_129533479.1">
    <property type="nucleotide sequence ID" value="NZ_CP030144.1"/>
</dbReference>
<dbReference type="Proteomes" id="UP000258889">
    <property type="component" value="Chromosome i"/>
</dbReference>
<dbReference type="EMBL" id="CP030144">
    <property type="protein sequence ID" value="AXR66138.1"/>
    <property type="molecule type" value="Genomic_DNA"/>
</dbReference>
<protein>
    <submittedName>
        <fullName evidence="1">Sphingomyelinase C</fullName>
    </submittedName>
</protein>
<evidence type="ECO:0000313" key="2">
    <source>
        <dbReference type="Proteomes" id="UP000258889"/>
    </source>
</evidence>
<dbReference type="NCBIfam" id="NF047454">
    <property type="entry name" value="SphinmyaseLepto"/>
    <property type="match status" value="1"/>
</dbReference>
<name>A0ABM6YD98_9LEPT</name>
<evidence type="ECO:0000313" key="1">
    <source>
        <dbReference type="EMBL" id="AXR66138.1"/>
    </source>
</evidence>
<sequence>MKMMQKIFQKEKAKKQNKSKISKYSGGYCVLLLLFFLNCMPNQQLSENSLLLSLLSLPNDQSIEMEKDRSMRKAEPKARPKRKYDGVTFISDATGKRIQANSKAPNGWLKVDASRDTYFTRFNLYQDGGDPNCIESGRIRVETSANPKYYWNWWAGGGGGNYAYYPKYNDGSNRLVILVISGGCLKSGGKVAFGDHDTFGAGYDYYITNWNGGSWNEYLFLWVWTLNPGPREIFTAILSPTPPEAIEQRESEVD</sequence>
<gene>
    <name evidence="1" type="ORF">DQM28_10925</name>
</gene>